<feature type="domain" description="Peptidase A1" evidence="6">
    <location>
        <begin position="230"/>
        <end position="566"/>
    </location>
</feature>
<reference evidence="8" key="1">
    <citation type="submission" date="2024-06" db="EMBL/GenBank/DDBJ databases">
        <authorList>
            <person name="Ryan C."/>
        </authorList>
    </citation>
    <scope>NUCLEOTIDE SEQUENCE [LARGE SCALE GENOMIC DNA]</scope>
</reference>
<evidence type="ECO:0000256" key="1">
    <source>
        <dbReference type="ARBA" id="ARBA00007447"/>
    </source>
</evidence>
<dbReference type="PROSITE" id="PS51767">
    <property type="entry name" value="PEPTIDASE_A1"/>
    <property type="match status" value="1"/>
</dbReference>
<keyword evidence="2" id="KW-0645">Protease</keyword>
<dbReference type="Proteomes" id="UP001497457">
    <property type="component" value="Chromosome 17b"/>
</dbReference>
<name>A0ABC8YZM0_9POAL</name>
<evidence type="ECO:0000256" key="5">
    <source>
        <dbReference type="PIRSR" id="PIRSR601461-1"/>
    </source>
</evidence>
<feature type="active site" evidence="5">
    <location>
        <position position="450"/>
    </location>
</feature>
<dbReference type="PANTHER" id="PTHR13683:SF775">
    <property type="entry name" value="EUKARYOTIC ASPARTYL PROTEASE FAMILY PROTEIN"/>
    <property type="match status" value="1"/>
</dbReference>
<proteinExistence type="inferred from homology"/>
<dbReference type="EMBL" id="OZ075127">
    <property type="protein sequence ID" value="CAL4951371.1"/>
    <property type="molecule type" value="Genomic_DNA"/>
</dbReference>
<dbReference type="InterPro" id="IPR033873">
    <property type="entry name" value="CND41-like"/>
</dbReference>
<dbReference type="GO" id="GO:0008233">
    <property type="term" value="F:peptidase activity"/>
    <property type="evidence" value="ECO:0007669"/>
    <property type="project" value="UniProtKB-KW"/>
</dbReference>
<accession>A0ABC8YZM0</accession>
<dbReference type="AlphaFoldDB" id="A0ABC8YZM0"/>
<comment type="similarity">
    <text evidence="1">Belongs to the peptidase A1 family.</text>
</comment>
<evidence type="ECO:0000256" key="2">
    <source>
        <dbReference type="ARBA" id="ARBA00022670"/>
    </source>
</evidence>
<dbReference type="InterPro" id="IPR021109">
    <property type="entry name" value="Peptidase_aspartic_dom_sf"/>
</dbReference>
<evidence type="ECO:0000259" key="6">
    <source>
        <dbReference type="PROSITE" id="PS51767"/>
    </source>
</evidence>
<evidence type="ECO:0000256" key="4">
    <source>
        <dbReference type="ARBA" id="ARBA00022801"/>
    </source>
</evidence>
<dbReference type="InterPro" id="IPR001461">
    <property type="entry name" value="Aspartic_peptidase_A1"/>
</dbReference>
<dbReference type="CDD" id="cd05472">
    <property type="entry name" value="cnd41_like"/>
    <property type="match status" value="1"/>
</dbReference>
<dbReference type="Pfam" id="PF14541">
    <property type="entry name" value="TAXi_C"/>
    <property type="match status" value="1"/>
</dbReference>
<evidence type="ECO:0000313" key="7">
    <source>
        <dbReference type="EMBL" id="CAL4951371.1"/>
    </source>
</evidence>
<dbReference type="Pfam" id="PF14543">
    <property type="entry name" value="TAXi_N"/>
    <property type="match status" value="1"/>
</dbReference>
<feature type="active site" evidence="5">
    <location>
        <position position="248"/>
    </location>
</feature>
<dbReference type="InterPro" id="IPR001969">
    <property type="entry name" value="Aspartic_peptidase_AS"/>
</dbReference>
<dbReference type="PROSITE" id="PS00141">
    <property type="entry name" value="ASP_PROTEASE"/>
    <property type="match status" value="1"/>
</dbReference>
<evidence type="ECO:0000313" key="8">
    <source>
        <dbReference type="Proteomes" id="UP001497457"/>
    </source>
</evidence>
<dbReference type="Gene3D" id="2.40.70.10">
    <property type="entry name" value="Acid Proteases"/>
    <property type="match status" value="2"/>
</dbReference>
<dbReference type="InterPro" id="IPR033121">
    <property type="entry name" value="PEPTIDASE_A1"/>
</dbReference>
<sequence length="570" mass="58701">MIPIHPSSLHFTCLPALKNPTTFLVAPCITHSSPQSPLHCPPRTTTTDREVAAATMQPPPPLLPLAAAAALLLLLAAAPTPAASRHHIPAAAADTETLDVSASLSRARAALSTDAAASISLHQSAATITAKRSSRSRKGASSLTLHLHSRDFLPGEQSRHQTYHSLVLSRLRRDISRAAAISTRAALASDGLLTHPQDLHPANTSAIFAASAASIQGPVVSGVGQGSGEYFSRIGIGSPARQLYMVLDTGSDVTWVQCQPCADCYQQSDPVYDPSLSSSYAAVSCDSPRCRDLDTAACRNATGACLYEVAYGDGSYTVGDFATETLTLGESQPVTNVAIGCGHDNEGLFVGAAGLLALGGGPLSFPSQISASTFSYCLVDRDSPAASTLQFGDGGAEASTVSAPLIRSPRTSTFYYVAMTGISVGGEALSIPPSAFAMDAASGSGGVIVDSGTAVTRLQAAAYASLRDAFVRGTPSLPRAPGVSLFDTCYDLSDRTSVEVPAVSLRFEGGGALRLPAKNYLIPVDGAGTYCLAFAPTNAAVSIIGNVQQQGIRVGFDTAKGAVGFTPNKC</sequence>
<dbReference type="FunFam" id="2.40.70.10:FF:000010">
    <property type="entry name" value="Aspartyl protease family protein 2"/>
    <property type="match status" value="1"/>
</dbReference>
<organism evidence="7 8">
    <name type="scientific">Urochloa decumbens</name>
    <dbReference type="NCBI Taxonomy" id="240449"/>
    <lineage>
        <taxon>Eukaryota</taxon>
        <taxon>Viridiplantae</taxon>
        <taxon>Streptophyta</taxon>
        <taxon>Embryophyta</taxon>
        <taxon>Tracheophyta</taxon>
        <taxon>Spermatophyta</taxon>
        <taxon>Magnoliopsida</taxon>
        <taxon>Liliopsida</taxon>
        <taxon>Poales</taxon>
        <taxon>Poaceae</taxon>
        <taxon>PACMAD clade</taxon>
        <taxon>Panicoideae</taxon>
        <taxon>Panicodae</taxon>
        <taxon>Paniceae</taxon>
        <taxon>Melinidinae</taxon>
        <taxon>Urochloa</taxon>
    </lineage>
</organism>
<dbReference type="PANTHER" id="PTHR13683">
    <property type="entry name" value="ASPARTYL PROTEASES"/>
    <property type="match status" value="1"/>
</dbReference>
<reference evidence="7 8" key="2">
    <citation type="submission" date="2024-10" db="EMBL/GenBank/DDBJ databases">
        <authorList>
            <person name="Ryan C."/>
        </authorList>
    </citation>
    <scope>NUCLEOTIDE SEQUENCE [LARGE SCALE GENOMIC DNA]</scope>
</reference>
<dbReference type="FunFam" id="2.40.70.10:FF:000019">
    <property type="entry name" value="aspartyl protease family protein 2"/>
    <property type="match status" value="1"/>
</dbReference>
<evidence type="ECO:0000256" key="3">
    <source>
        <dbReference type="ARBA" id="ARBA00022729"/>
    </source>
</evidence>
<keyword evidence="8" id="KW-1185">Reference proteome</keyword>
<dbReference type="SUPFAM" id="SSF50630">
    <property type="entry name" value="Acid proteases"/>
    <property type="match status" value="1"/>
</dbReference>
<protein>
    <recommendedName>
        <fullName evidence="6">Peptidase A1 domain-containing protein</fullName>
    </recommendedName>
</protein>
<dbReference type="GO" id="GO:0006508">
    <property type="term" value="P:proteolysis"/>
    <property type="evidence" value="ECO:0007669"/>
    <property type="project" value="UniProtKB-KW"/>
</dbReference>
<dbReference type="InterPro" id="IPR032861">
    <property type="entry name" value="TAXi_N"/>
</dbReference>
<gene>
    <name evidence="7" type="ORF">URODEC1_LOCUS38904</name>
</gene>
<keyword evidence="3" id="KW-0732">Signal</keyword>
<keyword evidence="4" id="KW-0378">Hydrolase</keyword>
<dbReference type="InterPro" id="IPR032799">
    <property type="entry name" value="TAXi_C"/>
</dbReference>